<dbReference type="AlphaFoldDB" id="A0A5K3EEU8"/>
<evidence type="ECO:0000313" key="1">
    <source>
        <dbReference type="WBParaSite" id="MCU_000013-RC"/>
    </source>
</evidence>
<reference evidence="1" key="1">
    <citation type="submission" date="2019-11" db="UniProtKB">
        <authorList>
            <consortium name="WormBaseParasite"/>
        </authorList>
    </citation>
    <scope>IDENTIFICATION</scope>
</reference>
<sequence length="73" mass="8216">SWCYLSLAIQSTIFRRLPSDSTPLATPLIIYCSSYVSFSGWLPSFPACHWIAERHGIGSGQVVQYVCALIRRH</sequence>
<protein>
    <submittedName>
        <fullName evidence="1">SMAP domain-containing protein</fullName>
    </submittedName>
</protein>
<proteinExistence type="predicted"/>
<name>A0A5K3EEU8_MESCO</name>
<dbReference type="WBParaSite" id="MCU_000013-RC">
    <property type="protein sequence ID" value="MCU_000013-RC"/>
    <property type="gene ID" value="MCU_000013"/>
</dbReference>
<accession>A0A5K3EEU8</accession>
<organism evidence="1">
    <name type="scientific">Mesocestoides corti</name>
    <name type="common">Flatworm</name>
    <dbReference type="NCBI Taxonomy" id="53468"/>
    <lineage>
        <taxon>Eukaryota</taxon>
        <taxon>Metazoa</taxon>
        <taxon>Spiralia</taxon>
        <taxon>Lophotrochozoa</taxon>
        <taxon>Platyhelminthes</taxon>
        <taxon>Cestoda</taxon>
        <taxon>Eucestoda</taxon>
        <taxon>Cyclophyllidea</taxon>
        <taxon>Mesocestoididae</taxon>
        <taxon>Mesocestoides</taxon>
    </lineage>
</organism>